<keyword evidence="5" id="KW-1185">Reference proteome</keyword>
<evidence type="ECO:0000256" key="1">
    <source>
        <dbReference type="ARBA" id="ARBA00023239"/>
    </source>
</evidence>
<dbReference type="Pfam" id="PF04909">
    <property type="entry name" value="Amidohydro_2"/>
    <property type="match status" value="1"/>
</dbReference>
<proteinExistence type="predicted"/>
<evidence type="ECO:0000256" key="2">
    <source>
        <dbReference type="SAM" id="MobiDB-lite"/>
    </source>
</evidence>
<dbReference type="PANTHER" id="PTHR21240:SF28">
    <property type="entry name" value="ISO-OROTATE DECARBOXYLASE (EUROFUNG)"/>
    <property type="match status" value="1"/>
</dbReference>
<feature type="domain" description="Amidohydrolase-related" evidence="3">
    <location>
        <begin position="30"/>
        <end position="355"/>
    </location>
</feature>
<reference evidence="4 5" key="1">
    <citation type="submission" date="2018-07" db="EMBL/GenBank/DDBJ databases">
        <authorList>
            <person name="Quirk P.G."/>
            <person name="Krulwich T.A."/>
        </authorList>
    </citation>
    <scope>NUCLEOTIDE SEQUENCE [LARGE SCALE GENOMIC DNA]</scope>
    <source>
        <strain evidence="4 5">CC-BB4</strain>
    </source>
</reference>
<feature type="compositionally biased region" description="Basic residues" evidence="2">
    <location>
        <begin position="13"/>
        <end position="26"/>
    </location>
</feature>
<keyword evidence="4" id="KW-0378">Hydrolase</keyword>
<dbReference type="OrthoDB" id="149172at2"/>
<gene>
    <name evidence="4" type="ORF">DW352_13095</name>
</gene>
<dbReference type="PANTHER" id="PTHR21240">
    <property type="entry name" value="2-AMINO-3-CARBOXYLMUCONATE-6-SEMIALDEHYDE DECARBOXYLASE"/>
    <property type="match status" value="1"/>
</dbReference>
<dbReference type="GO" id="GO:0005737">
    <property type="term" value="C:cytoplasm"/>
    <property type="evidence" value="ECO:0007669"/>
    <property type="project" value="TreeGrafter"/>
</dbReference>
<dbReference type="InterPro" id="IPR032465">
    <property type="entry name" value="ACMSD"/>
</dbReference>
<feature type="region of interest" description="Disordered" evidence="2">
    <location>
        <begin position="1"/>
        <end position="28"/>
    </location>
</feature>
<sequence>MTKLWNKYANTAARKHGKPGREHRPKSTTIDAHSHIAVPRAAEYIKPHLDLSTIPLAHFSNAETKELNAKQEGDIRGAMTGYDVRFKIMDEMGVDMQLVMPPPPQLYHTVAIEHAVPAAQMINDGVAEFVSRHKDRFIPAGTVPMQDGNEAAKELERCVTKLGFKAVEILTNVHGKELSDPAFAPFWKKAEELGTLVIIHPNGFTEGQRLSRFYFNNIVGNPFETTLALHYLIFDGVLERHPKLKIFAMHGGGYLGAYSGRIDHAWGARSDCHGNLPKPPTTYLKQVYVDTVVFTPDQLEALVKTFGVEHVIMGTDYPFDMLEYDPIGHLNSVESFDDWTRAELAGGNIRKVLGL</sequence>
<dbReference type="GO" id="GO:0019748">
    <property type="term" value="P:secondary metabolic process"/>
    <property type="evidence" value="ECO:0007669"/>
    <property type="project" value="TreeGrafter"/>
</dbReference>
<dbReference type="AlphaFoldDB" id="A0A345ZWR4"/>
<dbReference type="InterPro" id="IPR006680">
    <property type="entry name" value="Amidohydro-rel"/>
</dbReference>
<accession>A0A345ZWR4</accession>
<evidence type="ECO:0000259" key="3">
    <source>
        <dbReference type="Pfam" id="PF04909"/>
    </source>
</evidence>
<protein>
    <submittedName>
        <fullName evidence="4">Amidohydrolase</fullName>
    </submittedName>
</protein>
<dbReference type="InterPro" id="IPR032466">
    <property type="entry name" value="Metal_Hydrolase"/>
</dbReference>
<dbReference type="SUPFAM" id="SSF51556">
    <property type="entry name" value="Metallo-dependent hydrolases"/>
    <property type="match status" value="1"/>
</dbReference>
<dbReference type="Gene3D" id="3.20.20.140">
    <property type="entry name" value="Metal-dependent hydrolases"/>
    <property type="match status" value="1"/>
</dbReference>
<dbReference type="GO" id="GO:0016787">
    <property type="term" value="F:hydrolase activity"/>
    <property type="evidence" value="ECO:0007669"/>
    <property type="project" value="UniProtKB-KW"/>
</dbReference>
<name>A0A345ZWR4_9HYPH</name>
<dbReference type="GO" id="GO:0016831">
    <property type="term" value="F:carboxy-lyase activity"/>
    <property type="evidence" value="ECO:0007669"/>
    <property type="project" value="InterPro"/>
</dbReference>
<evidence type="ECO:0000313" key="5">
    <source>
        <dbReference type="Proteomes" id="UP000254889"/>
    </source>
</evidence>
<organism evidence="4 5">
    <name type="scientific">Pseudolabrys taiwanensis</name>
    <dbReference type="NCBI Taxonomy" id="331696"/>
    <lineage>
        <taxon>Bacteria</taxon>
        <taxon>Pseudomonadati</taxon>
        <taxon>Pseudomonadota</taxon>
        <taxon>Alphaproteobacteria</taxon>
        <taxon>Hyphomicrobiales</taxon>
        <taxon>Xanthobacteraceae</taxon>
        <taxon>Pseudolabrys</taxon>
    </lineage>
</organism>
<evidence type="ECO:0000313" key="4">
    <source>
        <dbReference type="EMBL" id="AXK81361.1"/>
    </source>
</evidence>
<dbReference type="EMBL" id="CP031417">
    <property type="protein sequence ID" value="AXK81361.1"/>
    <property type="molecule type" value="Genomic_DNA"/>
</dbReference>
<dbReference type="Proteomes" id="UP000254889">
    <property type="component" value="Chromosome"/>
</dbReference>
<keyword evidence="1" id="KW-0456">Lyase</keyword>
<dbReference type="RefSeq" id="WP_115691740.1">
    <property type="nucleotide sequence ID" value="NZ_CP031417.1"/>
</dbReference>
<dbReference type="KEGG" id="ptaw:DW352_13095"/>